<dbReference type="RefSeq" id="WP_099303558.1">
    <property type="nucleotide sequence ID" value="NZ_PDVP01000001.1"/>
</dbReference>
<comment type="caution">
    <text evidence="2">The sequence shown here is derived from an EMBL/GenBank/DDBJ whole genome shotgun (WGS) entry which is preliminary data.</text>
</comment>
<sequence>MRFSRSWTAAAVVLAAGATWGSTARAQISVATAMAGDPLPEICAFASSLGEGTEAVVEQLGVMASPWGESDRAKLGPIMRPELDKFRMEAGVVYRIANLAPFSQEYLVVSADRNEGQTVYFRIIYETGPKGYYFKNVNFNSDFYTILKGGLVQPPEQMTCG</sequence>
<gene>
    <name evidence="2" type="ORF">CSC94_02995</name>
</gene>
<feature type="chain" id="PRO_5013672810" description="DUF4864 domain-containing protein" evidence="1">
    <location>
        <begin position="27"/>
        <end position="161"/>
    </location>
</feature>
<evidence type="ECO:0000256" key="1">
    <source>
        <dbReference type="SAM" id="SignalP"/>
    </source>
</evidence>
<evidence type="ECO:0000313" key="3">
    <source>
        <dbReference type="Proteomes" id="UP000221168"/>
    </source>
</evidence>
<reference evidence="2 3" key="1">
    <citation type="submission" date="2017-10" db="EMBL/GenBank/DDBJ databases">
        <title>Sedimentibacterium mangrovi gen. nov., sp. nov., a novel member of family Phyllobacteriacea isolated from mangrove sediment.</title>
        <authorList>
            <person name="Liao H."/>
            <person name="Tian Y."/>
        </authorList>
    </citation>
    <scope>NUCLEOTIDE SEQUENCE [LARGE SCALE GENOMIC DNA]</scope>
    <source>
        <strain evidence="2 3">X9-2-2</strain>
    </source>
</reference>
<feature type="signal peptide" evidence="1">
    <location>
        <begin position="1"/>
        <end position="26"/>
    </location>
</feature>
<keyword evidence="1" id="KW-0732">Signal</keyword>
<dbReference type="Proteomes" id="UP000221168">
    <property type="component" value="Unassembled WGS sequence"/>
</dbReference>
<keyword evidence="3" id="KW-1185">Reference proteome</keyword>
<proteinExistence type="predicted"/>
<protein>
    <recommendedName>
        <fullName evidence="4">DUF4864 domain-containing protein</fullName>
    </recommendedName>
</protein>
<dbReference type="EMBL" id="PDVP01000001">
    <property type="protein sequence ID" value="PHP68969.1"/>
    <property type="molecule type" value="Genomic_DNA"/>
</dbReference>
<dbReference type="OrthoDB" id="9945611at2"/>
<dbReference type="AlphaFoldDB" id="A0A2G1QU25"/>
<name>A0A2G1QU25_9HYPH</name>
<organism evidence="2 3">
    <name type="scientific">Zhengella mangrovi</name>
    <dbReference type="NCBI Taxonomy" id="1982044"/>
    <lineage>
        <taxon>Bacteria</taxon>
        <taxon>Pseudomonadati</taxon>
        <taxon>Pseudomonadota</taxon>
        <taxon>Alphaproteobacteria</taxon>
        <taxon>Hyphomicrobiales</taxon>
        <taxon>Notoacmeibacteraceae</taxon>
        <taxon>Zhengella</taxon>
    </lineage>
</organism>
<evidence type="ECO:0008006" key="4">
    <source>
        <dbReference type="Google" id="ProtNLM"/>
    </source>
</evidence>
<evidence type="ECO:0000313" key="2">
    <source>
        <dbReference type="EMBL" id="PHP68969.1"/>
    </source>
</evidence>
<accession>A0A2G1QU25</accession>